<keyword evidence="4" id="KW-1185">Reference proteome</keyword>
<keyword evidence="2" id="KW-1133">Transmembrane helix</keyword>
<accession>W9X0Y8</accession>
<evidence type="ECO:0000313" key="4">
    <source>
        <dbReference type="Proteomes" id="UP000019471"/>
    </source>
</evidence>
<feature type="region of interest" description="Disordered" evidence="1">
    <location>
        <begin position="258"/>
        <end position="340"/>
    </location>
</feature>
<feature type="region of interest" description="Disordered" evidence="1">
    <location>
        <begin position="369"/>
        <end position="390"/>
    </location>
</feature>
<sequence>MSTPRPGRSNLTQLPDTSLQLSRPVAAIEITSLRYEFFETTRKLLQHTVFALLLAIRLYMLPLLFISYKLSAHDDPWYPAIWNPVLLPGRALADVNRCRQRSSSMKIGKAWTSVRDGIFAPVKIFRSLYSLGKMIGEDPNSLQPDLFPQLDPTTGSGIDDQSKDEDSVGEQSTESTDSPLEAPASASQIYHAALLSGGTLDDMLATFETDGDSQAVGFNRVVIRRDPKACLSVEQLDAMSQWKRQRCRTPSVRSTPEAVLGAGKAGGYFPSRAVLSGPRNFQQPRMPDRQASVRRVQLQGEPQADNQLPKNSPGSPTSTRTCHLPETPQPDGHGDSSALDRCPTFVRRHAQSRLPRRSVTGDKRALARLKERGAMSTPVLPVSPLTPPPKRVRLQRRVRPKASVLKASNI</sequence>
<dbReference type="RefSeq" id="XP_007744749.1">
    <property type="nucleotide sequence ID" value="XM_007746559.1"/>
</dbReference>
<evidence type="ECO:0000313" key="3">
    <source>
        <dbReference type="EMBL" id="EXJ70970.1"/>
    </source>
</evidence>
<name>W9X0Y8_9EURO</name>
<protein>
    <submittedName>
        <fullName evidence="3">Uncharacterized protein</fullName>
    </submittedName>
</protein>
<keyword evidence="2" id="KW-0472">Membrane</keyword>
<organism evidence="3 4">
    <name type="scientific">Cladophialophora psammophila CBS 110553</name>
    <dbReference type="NCBI Taxonomy" id="1182543"/>
    <lineage>
        <taxon>Eukaryota</taxon>
        <taxon>Fungi</taxon>
        <taxon>Dikarya</taxon>
        <taxon>Ascomycota</taxon>
        <taxon>Pezizomycotina</taxon>
        <taxon>Eurotiomycetes</taxon>
        <taxon>Chaetothyriomycetidae</taxon>
        <taxon>Chaetothyriales</taxon>
        <taxon>Herpotrichiellaceae</taxon>
        <taxon>Cladophialophora</taxon>
    </lineage>
</organism>
<dbReference type="EMBL" id="AMGX01000008">
    <property type="protein sequence ID" value="EXJ70970.1"/>
    <property type="molecule type" value="Genomic_DNA"/>
</dbReference>
<feature type="transmembrane region" description="Helical" evidence="2">
    <location>
        <begin position="44"/>
        <end position="66"/>
    </location>
</feature>
<feature type="compositionally biased region" description="Polar residues" evidence="1">
    <location>
        <begin position="169"/>
        <end position="178"/>
    </location>
</feature>
<feature type="region of interest" description="Disordered" evidence="1">
    <location>
        <begin position="142"/>
        <end position="183"/>
    </location>
</feature>
<dbReference type="AlphaFoldDB" id="W9X0Y8"/>
<dbReference type="OrthoDB" id="4161222at2759"/>
<comment type="caution">
    <text evidence="3">The sequence shown here is derived from an EMBL/GenBank/DDBJ whole genome shotgun (WGS) entry which is preliminary data.</text>
</comment>
<dbReference type="HOGENOM" id="CLU_717692_0_0_1"/>
<evidence type="ECO:0000256" key="2">
    <source>
        <dbReference type="SAM" id="Phobius"/>
    </source>
</evidence>
<keyword evidence="2" id="KW-0812">Transmembrane</keyword>
<evidence type="ECO:0000256" key="1">
    <source>
        <dbReference type="SAM" id="MobiDB-lite"/>
    </source>
</evidence>
<dbReference type="GeneID" id="19190676"/>
<gene>
    <name evidence="3" type="ORF">A1O5_05963</name>
</gene>
<reference evidence="3 4" key="1">
    <citation type="submission" date="2013-03" db="EMBL/GenBank/DDBJ databases">
        <title>The Genome Sequence of Cladophialophora psammophila CBS 110553.</title>
        <authorList>
            <consortium name="The Broad Institute Genomics Platform"/>
            <person name="Cuomo C."/>
            <person name="de Hoog S."/>
            <person name="Gorbushina A."/>
            <person name="Walker B."/>
            <person name="Young S.K."/>
            <person name="Zeng Q."/>
            <person name="Gargeya S."/>
            <person name="Fitzgerald M."/>
            <person name="Haas B."/>
            <person name="Abouelleil A."/>
            <person name="Allen A.W."/>
            <person name="Alvarado L."/>
            <person name="Arachchi H.M."/>
            <person name="Berlin A.M."/>
            <person name="Chapman S.B."/>
            <person name="Gainer-Dewar J."/>
            <person name="Goldberg J."/>
            <person name="Griggs A."/>
            <person name="Gujja S."/>
            <person name="Hansen M."/>
            <person name="Howarth C."/>
            <person name="Imamovic A."/>
            <person name="Ireland A."/>
            <person name="Larimer J."/>
            <person name="McCowan C."/>
            <person name="Murphy C."/>
            <person name="Pearson M."/>
            <person name="Poon T.W."/>
            <person name="Priest M."/>
            <person name="Roberts A."/>
            <person name="Saif S."/>
            <person name="Shea T."/>
            <person name="Sisk P."/>
            <person name="Sykes S."/>
            <person name="Wortman J."/>
            <person name="Nusbaum C."/>
            <person name="Birren B."/>
        </authorList>
    </citation>
    <scope>NUCLEOTIDE SEQUENCE [LARGE SCALE GENOMIC DNA]</scope>
    <source>
        <strain evidence="3 4">CBS 110553</strain>
    </source>
</reference>
<dbReference type="Proteomes" id="UP000019471">
    <property type="component" value="Unassembled WGS sequence"/>
</dbReference>
<feature type="compositionally biased region" description="Polar residues" evidence="1">
    <location>
        <begin position="304"/>
        <end position="321"/>
    </location>
</feature>
<proteinExistence type="predicted"/>